<dbReference type="CDD" id="cd03784">
    <property type="entry name" value="GT1_Gtf-like"/>
    <property type="match status" value="1"/>
</dbReference>
<evidence type="ECO:0008006" key="6">
    <source>
        <dbReference type="Google" id="ProtNLM"/>
    </source>
</evidence>
<accession>A0AAV0QGX3</accession>
<evidence type="ECO:0000313" key="4">
    <source>
        <dbReference type="EMBL" id="CAI0544463.1"/>
    </source>
</evidence>
<sequence length="468" mass="51654">MGDEISPPPPPPPQNGHVLLLPYPGQGHVNPMIHFGRRLISRGLRATLLTSVFISQSTNLASPVGGVHLDAISDGFDGGGFSQAASIDDYLRRLKEAGSSTLSDLITKYETTPYPVTALVYEPFLPWALDVAKDHGLYAASFFTQPCAVDFIYYNIRHGLLKLPVDTWPVRVPGWAVELEPRDVPSFVNAPEAYPAYFAMVVNQFSNTDKADHVLINTYYELEKEALDTMSKVCPVLAIGPTVPSIYLDNRIPNDDEYGVDLFTLQRSTATTWITTKPPNSVIYVAFGSMVTFPPAQMTELASGLKRTNHPFIWVIRDTELAKLPHTFVHDLGDSALVVNWAPQQVEILASGKVGCFFTHCGWNSTIEALSLGIPMVAFPQWTDQPPNAKLVEDVWRAGVRVTVEEDGMARGEELERCLREVMEGESGREMKRSVEKWRELAVLAVSEGGSSDQSLDEFVARVKSVSS</sequence>
<dbReference type="SUPFAM" id="SSF53756">
    <property type="entry name" value="UDP-Glycosyltransferase/glycogen phosphorylase"/>
    <property type="match status" value="1"/>
</dbReference>
<keyword evidence="3" id="KW-0808">Transferase</keyword>
<organism evidence="4 5">
    <name type="scientific">Linum tenue</name>
    <dbReference type="NCBI Taxonomy" id="586396"/>
    <lineage>
        <taxon>Eukaryota</taxon>
        <taxon>Viridiplantae</taxon>
        <taxon>Streptophyta</taxon>
        <taxon>Embryophyta</taxon>
        <taxon>Tracheophyta</taxon>
        <taxon>Spermatophyta</taxon>
        <taxon>Magnoliopsida</taxon>
        <taxon>eudicotyledons</taxon>
        <taxon>Gunneridae</taxon>
        <taxon>Pentapetalae</taxon>
        <taxon>rosids</taxon>
        <taxon>fabids</taxon>
        <taxon>Malpighiales</taxon>
        <taxon>Linaceae</taxon>
        <taxon>Linum</taxon>
    </lineage>
</organism>
<dbReference type="GO" id="GO:0080043">
    <property type="term" value="F:quercetin 3-O-glucosyltransferase activity"/>
    <property type="evidence" value="ECO:0007669"/>
    <property type="project" value="TreeGrafter"/>
</dbReference>
<dbReference type="EMBL" id="CAMGYJ010000009">
    <property type="protein sequence ID" value="CAI0544463.1"/>
    <property type="molecule type" value="Genomic_DNA"/>
</dbReference>
<dbReference type="AlphaFoldDB" id="A0AAV0QGX3"/>
<proteinExistence type="inferred from homology"/>
<name>A0AAV0QGX3_9ROSI</name>
<dbReference type="Proteomes" id="UP001154282">
    <property type="component" value="Unassembled WGS sequence"/>
</dbReference>
<dbReference type="PANTHER" id="PTHR11926:SF1311">
    <property type="entry name" value="UDP-GLYCOSYLTRANSFERASE 74F2"/>
    <property type="match status" value="1"/>
</dbReference>
<comment type="similarity">
    <text evidence="1">Belongs to the UDP-glycosyltransferase family.</text>
</comment>
<dbReference type="GO" id="GO:0080044">
    <property type="term" value="F:quercetin 7-O-glucosyltransferase activity"/>
    <property type="evidence" value="ECO:0007669"/>
    <property type="project" value="TreeGrafter"/>
</dbReference>
<dbReference type="Gene3D" id="3.40.50.2000">
    <property type="entry name" value="Glycogen Phosphorylase B"/>
    <property type="match status" value="2"/>
</dbReference>
<keyword evidence="5" id="KW-1185">Reference proteome</keyword>
<protein>
    <recommendedName>
        <fullName evidence="6">Glycosyltransferase</fullName>
    </recommendedName>
</protein>
<evidence type="ECO:0000313" key="5">
    <source>
        <dbReference type="Proteomes" id="UP001154282"/>
    </source>
</evidence>
<reference evidence="4" key="1">
    <citation type="submission" date="2022-08" db="EMBL/GenBank/DDBJ databases">
        <authorList>
            <person name="Gutierrez-Valencia J."/>
        </authorList>
    </citation>
    <scope>NUCLEOTIDE SEQUENCE</scope>
</reference>
<dbReference type="GO" id="GO:0032787">
    <property type="term" value="P:monocarboxylic acid metabolic process"/>
    <property type="evidence" value="ECO:0007669"/>
    <property type="project" value="UniProtKB-ARBA"/>
</dbReference>
<dbReference type="FunFam" id="3.40.50.2000:FF:000019">
    <property type="entry name" value="Glycosyltransferase"/>
    <property type="match status" value="1"/>
</dbReference>
<keyword evidence="2" id="KW-0328">Glycosyltransferase</keyword>
<gene>
    <name evidence="4" type="ORF">LITE_LOCUS43196</name>
</gene>
<dbReference type="PANTHER" id="PTHR11926">
    <property type="entry name" value="GLUCOSYL/GLUCURONOSYL TRANSFERASES"/>
    <property type="match status" value="1"/>
</dbReference>
<dbReference type="InterPro" id="IPR002213">
    <property type="entry name" value="UDP_glucos_trans"/>
</dbReference>
<evidence type="ECO:0000256" key="2">
    <source>
        <dbReference type="ARBA" id="ARBA00022676"/>
    </source>
</evidence>
<evidence type="ECO:0000256" key="1">
    <source>
        <dbReference type="ARBA" id="ARBA00009995"/>
    </source>
</evidence>
<comment type="caution">
    <text evidence="4">The sequence shown here is derived from an EMBL/GenBank/DDBJ whole genome shotgun (WGS) entry which is preliminary data.</text>
</comment>
<dbReference type="Pfam" id="PF00201">
    <property type="entry name" value="UDPGT"/>
    <property type="match status" value="1"/>
</dbReference>
<dbReference type="FunFam" id="3.40.50.2000:FF:000057">
    <property type="entry name" value="Glycosyltransferase"/>
    <property type="match status" value="1"/>
</dbReference>
<evidence type="ECO:0000256" key="3">
    <source>
        <dbReference type="ARBA" id="ARBA00022679"/>
    </source>
</evidence>